<evidence type="ECO:0000256" key="5">
    <source>
        <dbReference type="ARBA" id="ARBA00023033"/>
    </source>
</evidence>
<dbReference type="InterPro" id="IPR036396">
    <property type="entry name" value="Cyt_P450_sf"/>
</dbReference>
<proteinExistence type="inferred from homology"/>
<comment type="cofactor">
    <cofactor evidence="6">
        <name>heme</name>
        <dbReference type="ChEBI" id="CHEBI:30413"/>
    </cofactor>
</comment>
<feature type="binding site" description="axial binding residue" evidence="6">
    <location>
        <position position="437"/>
    </location>
    <ligand>
        <name>heme</name>
        <dbReference type="ChEBI" id="CHEBI:30413"/>
    </ligand>
    <ligandPart>
        <name>Fe</name>
        <dbReference type="ChEBI" id="CHEBI:18248"/>
    </ligandPart>
</feature>
<dbReference type="InterPro" id="IPR050364">
    <property type="entry name" value="Cytochrome_P450_fung"/>
</dbReference>
<keyword evidence="5" id="KW-0503">Monooxygenase</keyword>
<reference evidence="7" key="1">
    <citation type="journal article" date="2021" name="Nat. Commun.">
        <title>Genetic determinants of endophytism in the Arabidopsis root mycobiome.</title>
        <authorList>
            <person name="Mesny F."/>
            <person name="Miyauchi S."/>
            <person name="Thiergart T."/>
            <person name="Pickel B."/>
            <person name="Atanasova L."/>
            <person name="Karlsson M."/>
            <person name="Huettel B."/>
            <person name="Barry K.W."/>
            <person name="Haridas S."/>
            <person name="Chen C."/>
            <person name="Bauer D."/>
            <person name="Andreopoulos W."/>
            <person name="Pangilinan J."/>
            <person name="LaButti K."/>
            <person name="Riley R."/>
            <person name="Lipzen A."/>
            <person name="Clum A."/>
            <person name="Drula E."/>
            <person name="Henrissat B."/>
            <person name="Kohler A."/>
            <person name="Grigoriev I.V."/>
            <person name="Martin F.M."/>
            <person name="Hacquard S."/>
        </authorList>
    </citation>
    <scope>NUCLEOTIDE SEQUENCE</scope>
    <source>
        <strain evidence="7">MPI-SDFR-AT-0120</strain>
    </source>
</reference>
<comment type="similarity">
    <text evidence="1">Belongs to the cytochrome P450 family.</text>
</comment>
<dbReference type="GO" id="GO:0005506">
    <property type="term" value="F:iron ion binding"/>
    <property type="evidence" value="ECO:0007669"/>
    <property type="project" value="InterPro"/>
</dbReference>
<comment type="caution">
    <text evidence="7">The sequence shown here is derived from an EMBL/GenBank/DDBJ whole genome shotgun (WGS) entry which is preliminary data.</text>
</comment>
<sequence length="524" mass="60211">MLAFPEKTLAYASASLFQLPPGPRGLPLIGNLLSLREPDKIPEITTEWMRQYGPVVYTKMGGTNFIWLNSPKAVKDLMDKRGSIYSSRPRMPMVKLPAFEAVSNKKRQFFMPYSEEWRALRRVSHAALNLKTSQSYIPVQDFESKQVIWDFLHAKDDWEFYDHNRRYANSVIMLITYGHRVATWTDPWFKKIFSVLDHFTLMAEPGAWLVDGFPSLCNLPSVLVQNWWKVGREWHAQDSAVFLELYRDLVEKIEKGTAPDCFVKDFHEAHPEKNGIDEEGAAYAAGSMVEAGSESTSSVINTWLLACLLWPDVVKKGQEEIDRVVGSGRMPDFSDESSLPYVRAMAKEALRWRPITKLGTPHATTEDDWYEGYFIPKGSVVVLNWWAIHHDDNRWKQPEIYDPSRYLNDPLSTAEAMTTAEPEDRDHFTYGAGRRACPGVHIAQNSLFINMARVLWAFNITKSVDKEGNVIEPSTKTEQGFIGIPERFPCHFEPRSPERARIVDEAWKTAEKEGLQWTRTRRNL</sequence>
<dbReference type="SUPFAM" id="SSF48264">
    <property type="entry name" value="Cytochrome P450"/>
    <property type="match status" value="1"/>
</dbReference>
<dbReference type="AlphaFoldDB" id="A0A8K0R6Y1"/>
<dbReference type="PRINTS" id="PR00463">
    <property type="entry name" value="EP450I"/>
</dbReference>
<dbReference type="GO" id="GO:0004497">
    <property type="term" value="F:monooxygenase activity"/>
    <property type="evidence" value="ECO:0007669"/>
    <property type="project" value="UniProtKB-KW"/>
</dbReference>
<keyword evidence="2 6" id="KW-0479">Metal-binding</keyword>
<accession>A0A8K0R6Y1</accession>
<protein>
    <submittedName>
        <fullName evidence="7">Cytochrome P450</fullName>
    </submittedName>
</protein>
<name>A0A8K0R6Y1_9PLEO</name>
<dbReference type="InterPro" id="IPR001128">
    <property type="entry name" value="Cyt_P450"/>
</dbReference>
<dbReference type="PANTHER" id="PTHR46300:SF2">
    <property type="entry name" value="CYTOCHROME P450 MONOOXYGENASE ALNH-RELATED"/>
    <property type="match status" value="1"/>
</dbReference>
<dbReference type="PRINTS" id="PR00385">
    <property type="entry name" value="P450"/>
</dbReference>
<evidence type="ECO:0000256" key="6">
    <source>
        <dbReference type="PIRSR" id="PIRSR602401-1"/>
    </source>
</evidence>
<dbReference type="EMBL" id="JAGMVJ010000008">
    <property type="protein sequence ID" value="KAH7088102.1"/>
    <property type="molecule type" value="Genomic_DNA"/>
</dbReference>
<dbReference type="CDD" id="cd11065">
    <property type="entry name" value="CYP64-like"/>
    <property type="match status" value="1"/>
</dbReference>
<evidence type="ECO:0000313" key="8">
    <source>
        <dbReference type="Proteomes" id="UP000813461"/>
    </source>
</evidence>
<keyword evidence="3" id="KW-0560">Oxidoreductase</keyword>
<keyword evidence="8" id="KW-1185">Reference proteome</keyword>
<dbReference type="Proteomes" id="UP000813461">
    <property type="component" value="Unassembled WGS sequence"/>
</dbReference>
<organism evidence="7 8">
    <name type="scientific">Paraphoma chrysanthemicola</name>
    <dbReference type="NCBI Taxonomy" id="798071"/>
    <lineage>
        <taxon>Eukaryota</taxon>
        <taxon>Fungi</taxon>
        <taxon>Dikarya</taxon>
        <taxon>Ascomycota</taxon>
        <taxon>Pezizomycotina</taxon>
        <taxon>Dothideomycetes</taxon>
        <taxon>Pleosporomycetidae</taxon>
        <taxon>Pleosporales</taxon>
        <taxon>Pleosporineae</taxon>
        <taxon>Phaeosphaeriaceae</taxon>
        <taxon>Paraphoma</taxon>
    </lineage>
</organism>
<gene>
    <name evidence="7" type="ORF">FB567DRAFT_569124</name>
</gene>
<evidence type="ECO:0000256" key="3">
    <source>
        <dbReference type="ARBA" id="ARBA00023002"/>
    </source>
</evidence>
<dbReference type="Gene3D" id="1.10.630.10">
    <property type="entry name" value="Cytochrome P450"/>
    <property type="match status" value="1"/>
</dbReference>
<dbReference type="Pfam" id="PF00067">
    <property type="entry name" value="p450"/>
    <property type="match status" value="1"/>
</dbReference>
<keyword evidence="4 6" id="KW-0408">Iron</keyword>
<evidence type="ECO:0000313" key="7">
    <source>
        <dbReference type="EMBL" id="KAH7088102.1"/>
    </source>
</evidence>
<dbReference type="InterPro" id="IPR002401">
    <property type="entry name" value="Cyt_P450_E_grp-I"/>
</dbReference>
<evidence type="ECO:0000256" key="2">
    <source>
        <dbReference type="ARBA" id="ARBA00022723"/>
    </source>
</evidence>
<evidence type="ECO:0000256" key="4">
    <source>
        <dbReference type="ARBA" id="ARBA00023004"/>
    </source>
</evidence>
<dbReference type="OrthoDB" id="1055148at2759"/>
<dbReference type="GO" id="GO:0020037">
    <property type="term" value="F:heme binding"/>
    <property type="evidence" value="ECO:0007669"/>
    <property type="project" value="InterPro"/>
</dbReference>
<evidence type="ECO:0000256" key="1">
    <source>
        <dbReference type="ARBA" id="ARBA00010617"/>
    </source>
</evidence>
<keyword evidence="6" id="KW-0349">Heme</keyword>
<dbReference type="PANTHER" id="PTHR46300">
    <property type="entry name" value="P450, PUTATIVE (EUROFUNG)-RELATED-RELATED"/>
    <property type="match status" value="1"/>
</dbReference>
<dbReference type="GO" id="GO:0016705">
    <property type="term" value="F:oxidoreductase activity, acting on paired donors, with incorporation or reduction of molecular oxygen"/>
    <property type="evidence" value="ECO:0007669"/>
    <property type="project" value="InterPro"/>
</dbReference>